<dbReference type="GO" id="GO:0000463">
    <property type="term" value="P:maturation of LSU-rRNA from tricistronic rRNA transcript (SSU-rRNA, 5.8S rRNA, LSU-rRNA)"/>
    <property type="evidence" value="ECO:0007669"/>
    <property type="project" value="TreeGrafter"/>
</dbReference>
<name>A0AAD9ILV8_PROWI</name>
<evidence type="ECO:0000313" key="7">
    <source>
        <dbReference type="EMBL" id="KAK2079539.1"/>
    </source>
</evidence>
<dbReference type="GO" id="GO:0000027">
    <property type="term" value="P:ribosomal large subunit assembly"/>
    <property type="evidence" value="ECO:0007669"/>
    <property type="project" value="InterPro"/>
</dbReference>
<feature type="domain" description="Brix" evidence="6">
    <location>
        <begin position="27"/>
        <end position="235"/>
    </location>
</feature>
<keyword evidence="8" id="KW-1185">Reference proteome</keyword>
<comment type="similarity">
    <text evidence="2 4">Belongs to the RPF2 family.</text>
</comment>
<evidence type="ECO:0000313" key="8">
    <source>
        <dbReference type="Proteomes" id="UP001255856"/>
    </source>
</evidence>
<dbReference type="InterPro" id="IPR007109">
    <property type="entry name" value="Brix"/>
</dbReference>
<keyword evidence="3 4" id="KW-0539">Nucleus</keyword>
<dbReference type="Proteomes" id="UP001255856">
    <property type="component" value="Unassembled WGS sequence"/>
</dbReference>
<evidence type="ECO:0000256" key="4">
    <source>
        <dbReference type="RuleBase" id="RU367086"/>
    </source>
</evidence>
<dbReference type="Pfam" id="PF04427">
    <property type="entry name" value="Brix"/>
    <property type="match status" value="1"/>
</dbReference>
<protein>
    <recommendedName>
        <fullName evidence="4">Ribosome production factor 2 homolog</fullName>
    </recommendedName>
    <alternativeName>
        <fullName evidence="4">Ribosome biogenesis protein RPF2 homolog</fullName>
    </alternativeName>
</protein>
<feature type="compositionally biased region" description="Basic and acidic residues" evidence="5">
    <location>
        <begin position="296"/>
        <end position="312"/>
    </location>
</feature>
<evidence type="ECO:0000259" key="6">
    <source>
        <dbReference type="PROSITE" id="PS50833"/>
    </source>
</evidence>
<comment type="caution">
    <text evidence="7">The sequence shown here is derived from an EMBL/GenBank/DDBJ whole genome shotgun (WGS) entry which is preliminary data.</text>
</comment>
<dbReference type="SMART" id="SM00879">
    <property type="entry name" value="Brix"/>
    <property type="match status" value="1"/>
</dbReference>
<dbReference type="AlphaFoldDB" id="A0AAD9ILV8"/>
<gene>
    <name evidence="7" type="ORF">QBZ16_001933</name>
</gene>
<dbReference type="PANTHER" id="PTHR12728:SF0">
    <property type="entry name" value="RIBOSOME PRODUCTION FACTOR 2 HOMOLOG"/>
    <property type="match status" value="1"/>
</dbReference>
<comment type="subcellular location">
    <subcellularLocation>
        <location evidence="1 4">Nucleus</location>
        <location evidence="1 4">Nucleolus</location>
    </subcellularLocation>
</comment>
<organism evidence="7 8">
    <name type="scientific">Prototheca wickerhamii</name>
    <dbReference type="NCBI Taxonomy" id="3111"/>
    <lineage>
        <taxon>Eukaryota</taxon>
        <taxon>Viridiplantae</taxon>
        <taxon>Chlorophyta</taxon>
        <taxon>core chlorophytes</taxon>
        <taxon>Trebouxiophyceae</taxon>
        <taxon>Chlorellales</taxon>
        <taxon>Chlorellaceae</taxon>
        <taxon>Prototheca</taxon>
    </lineage>
</organism>
<dbReference type="PANTHER" id="PTHR12728">
    <property type="entry name" value="BRIX DOMAIN CONTAINING PROTEIN"/>
    <property type="match status" value="1"/>
</dbReference>
<dbReference type="PROSITE" id="PS50833">
    <property type="entry name" value="BRIX"/>
    <property type="match status" value="1"/>
</dbReference>
<evidence type="ECO:0000256" key="1">
    <source>
        <dbReference type="ARBA" id="ARBA00004604"/>
    </source>
</evidence>
<dbReference type="InterPro" id="IPR039770">
    <property type="entry name" value="Rpf2"/>
</dbReference>
<evidence type="ECO:0000256" key="5">
    <source>
        <dbReference type="SAM" id="MobiDB-lite"/>
    </source>
</evidence>
<dbReference type="EMBL" id="JASFZW010000002">
    <property type="protein sequence ID" value="KAK2079539.1"/>
    <property type="molecule type" value="Genomic_DNA"/>
</dbReference>
<accession>A0AAD9ILV8</accession>
<proteinExistence type="inferred from homology"/>
<dbReference type="GO" id="GO:0005730">
    <property type="term" value="C:nucleolus"/>
    <property type="evidence" value="ECO:0007669"/>
    <property type="project" value="UniProtKB-SubCell"/>
</dbReference>
<reference evidence="7" key="1">
    <citation type="submission" date="2021-01" db="EMBL/GenBank/DDBJ databases">
        <authorList>
            <person name="Eckstrom K.M.E."/>
        </authorList>
    </citation>
    <scope>NUCLEOTIDE SEQUENCE</scope>
    <source>
        <strain evidence="7">UVCC 0001</strain>
    </source>
</reference>
<dbReference type="GO" id="GO:0019843">
    <property type="term" value="F:rRNA binding"/>
    <property type="evidence" value="ECO:0007669"/>
    <property type="project" value="UniProtKB-UniRule"/>
</dbReference>
<evidence type="ECO:0000256" key="3">
    <source>
        <dbReference type="ARBA" id="ARBA00023242"/>
    </source>
</evidence>
<evidence type="ECO:0000256" key="2">
    <source>
        <dbReference type="ARBA" id="ARBA00010782"/>
    </source>
</evidence>
<sequence>MKIVQPKTKKGRRVLEAKAPKLVEDTRRVFIANGNKTNEVVKSVLTHLHKLKGEDSLRLSRKNDIHPFEAEAVPWIEHQGQKSNCSLFAIGSHSKKRPNNLVLGRLFDFHMYDMVELGVRGFAPLSSFQGAQVAQLGGKPAFLFAGDGFEVDAELARVKSILLDFFRGKQVERLNLKGLDRVIFVTHEPGTKTVILRQFGIRYKKSGSRVPRAELAPMGPSLDLEVRRVLTPARDMEREAMRQPKLTRTKAKNVTTDAIDGRIGRIYMPPQSIDKIALHKSKARFAGEGTGLKRRKTDEEQGKEAASKKPAV</sequence>
<feature type="region of interest" description="Disordered" evidence="5">
    <location>
        <begin position="284"/>
        <end position="312"/>
    </location>
</feature>